<accession>A0A1U7N1N2</accession>
<dbReference type="EMBL" id="MKZS01000001">
    <property type="protein sequence ID" value="OLT59836.1"/>
    <property type="molecule type" value="Genomic_DNA"/>
</dbReference>
<dbReference type="Proteomes" id="UP000186657">
    <property type="component" value="Unassembled WGS sequence"/>
</dbReference>
<sequence length="336" mass="39125">MNKINQDNQYLLHPSIDDLAQLPSSFVEAVTRVKTFALLEMEKETERKQLYYHNCDHVKGVQRRADRIFQAIRPYWEACLDNDIAADYLSRMKQLIDLCAIAHDMVQEFLPQIKPHTSRRRENGVSEAATITKLLDYIKNQNEWISKQTSNHLTLFTDSDLQIIIEAINATICWYDSLDNTIYQPDLYYSDKNLSLVARIIALADLGTLGMEGIEAFNQEGSLLFIEENPDIIPILLNHDLPYYEAIDKQTLYENLRQRLLKRTRFQVNFAKGRMARLDRELKGLTAEAISVLIHDVFKYLNPTIIQEIELLTPTANDTNFEELIEFFKLENYVEK</sequence>
<comment type="caution">
    <text evidence="1">The sequence shown here is derived from an EMBL/GenBank/DDBJ whole genome shotgun (WGS) entry which is preliminary data.</text>
</comment>
<evidence type="ECO:0000313" key="2">
    <source>
        <dbReference type="Proteomes" id="UP000186657"/>
    </source>
</evidence>
<proteinExistence type="predicted"/>
<protein>
    <submittedName>
        <fullName evidence="1">Uncharacterized protein</fullName>
    </submittedName>
</protein>
<keyword evidence="2" id="KW-1185">Reference proteome</keyword>
<dbReference type="RefSeq" id="WP_075899542.1">
    <property type="nucleotide sequence ID" value="NZ_MKZS01000001.1"/>
</dbReference>
<evidence type="ECO:0000313" key="1">
    <source>
        <dbReference type="EMBL" id="OLT59836.1"/>
    </source>
</evidence>
<gene>
    <name evidence="1" type="ORF">BJP37_13195</name>
</gene>
<reference evidence="1 2" key="1">
    <citation type="submission" date="2016-10" db="EMBL/GenBank/DDBJ databases">
        <title>Comparative genomics uncovers the prolific and rare metabolic potential of the cyanobacterial genus Moorea.</title>
        <authorList>
            <person name="Leao T."/>
            <person name="Castelao G."/>
            <person name="Korobeynikov A."/>
            <person name="Monroe E.A."/>
            <person name="Podell S."/>
            <person name="Glukhov E."/>
            <person name="Allen E."/>
            <person name="Gerwick W.H."/>
            <person name="Gerwick L."/>
        </authorList>
    </citation>
    <scope>NUCLEOTIDE SEQUENCE [LARGE SCALE GENOMIC DNA]</scope>
    <source>
        <strain evidence="1 2">PNG5-198</strain>
    </source>
</reference>
<dbReference type="AlphaFoldDB" id="A0A1U7N1N2"/>
<name>A0A1U7N1N2_9CYAN</name>
<dbReference type="SUPFAM" id="SSF109604">
    <property type="entry name" value="HD-domain/PDEase-like"/>
    <property type="match status" value="1"/>
</dbReference>
<organism evidence="1 2">
    <name type="scientific">Moorena bouillonii PNG</name>
    <dbReference type="NCBI Taxonomy" id="568701"/>
    <lineage>
        <taxon>Bacteria</taxon>
        <taxon>Bacillati</taxon>
        <taxon>Cyanobacteriota</taxon>
        <taxon>Cyanophyceae</taxon>
        <taxon>Coleofasciculales</taxon>
        <taxon>Coleofasciculaceae</taxon>
        <taxon>Moorena</taxon>
    </lineage>
</organism>